<comment type="caution">
    <text evidence="2">The sequence shown here is derived from an EMBL/GenBank/DDBJ whole genome shotgun (WGS) entry which is preliminary data.</text>
</comment>
<name>A0A6A3KS03_9STRA</name>
<protein>
    <submittedName>
        <fullName evidence="2">Uncharacterized protein</fullName>
    </submittedName>
</protein>
<dbReference type="EMBL" id="QXFV01001353">
    <property type="protein sequence ID" value="KAE9007985.1"/>
    <property type="molecule type" value="Genomic_DNA"/>
</dbReference>
<organism evidence="2 3">
    <name type="scientific">Phytophthora rubi</name>
    <dbReference type="NCBI Taxonomy" id="129364"/>
    <lineage>
        <taxon>Eukaryota</taxon>
        <taxon>Sar</taxon>
        <taxon>Stramenopiles</taxon>
        <taxon>Oomycota</taxon>
        <taxon>Peronosporomycetes</taxon>
        <taxon>Peronosporales</taxon>
        <taxon>Peronosporaceae</taxon>
        <taxon>Phytophthora</taxon>
    </lineage>
</organism>
<evidence type="ECO:0000313" key="3">
    <source>
        <dbReference type="Proteomes" id="UP000429607"/>
    </source>
</evidence>
<accession>A0A6A3KS03</accession>
<evidence type="ECO:0000256" key="1">
    <source>
        <dbReference type="SAM" id="MobiDB-lite"/>
    </source>
</evidence>
<dbReference type="Proteomes" id="UP000429607">
    <property type="component" value="Unassembled WGS sequence"/>
</dbReference>
<feature type="region of interest" description="Disordered" evidence="1">
    <location>
        <begin position="133"/>
        <end position="184"/>
    </location>
</feature>
<gene>
    <name evidence="2" type="ORF">PR001_g16826</name>
</gene>
<evidence type="ECO:0000313" key="2">
    <source>
        <dbReference type="EMBL" id="KAE9007985.1"/>
    </source>
</evidence>
<reference evidence="2 3" key="1">
    <citation type="submission" date="2018-09" db="EMBL/GenBank/DDBJ databases">
        <title>Genomic investigation of the strawberry pathogen Phytophthora fragariae indicates pathogenicity is determined by transcriptional variation in three key races.</title>
        <authorList>
            <person name="Adams T.M."/>
            <person name="Armitage A.D."/>
            <person name="Sobczyk M.K."/>
            <person name="Bates H.J."/>
            <person name="Dunwell J.M."/>
            <person name="Nellist C.F."/>
            <person name="Harrison R.J."/>
        </authorList>
    </citation>
    <scope>NUCLEOTIDE SEQUENCE [LARGE SCALE GENOMIC DNA]</scope>
    <source>
        <strain evidence="2 3">SCRP249</strain>
    </source>
</reference>
<dbReference type="AlphaFoldDB" id="A0A6A3KS03"/>
<proteinExistence type="predicted"/>
<feature type="compositionally biased region" description="Basic and acidic residues" evidence="1">
    <location>
        <begin position="133"/>
        <end position="172"/>
    </location>
</feature>
<sequence length="209" mass="24709">MRLVVHSIDVMDDICKQTNNALGLNRNGYLFVTRDVNKMEQLKQLAKNLERHGGGELRPVHHGGEYLTVVEEDRRRVQGSRAEYLVFVQALNDRQIAHDIQREIDDIEKRQSSSGGDLMGMLLLLQKDSDRRLESEERRRREDREERIKAEKRERAEREQTRREEAEAEAKHTKTPQRSLYSNERICAARMPLDRQRWTANVRRIKPLR</sequence>